<reference evidence="1" key="2">
    <citation type="journal article" date="2015" name="Data Brief">
        <title>Shoot transcriptome of the giant reed, Arundo donax.</title>
        <authorList>
            <person name="Barrero R.A."/>
            <person name="Guerrero F.D."/>
            <person name="Moolhuijzen P."/>
            <person name="Goolsby J.A."/>
            <person name="Tidwell J."/>
            <person name="Bellgard S.E."/>
            <person name="Bellgard M.I."/>
        </authorList>
    </citation>
    <scope>NUCLEOTIDE SEQUENCE</scope>
    <source>
        <tissue evidence="1">Shoot tissue taken approximately 20 cm above the soil surface</tissue>
    </source>
</reference>
<name>A0A0A9AFC1_ARUDO</name>
<dbReference type="EMBL" id="GBRH01250300">
    <property type="protein sequence ID" value="JAD47595.1"/>
    <property type="molecule type" value="Transcribed_RNA"/>
</dbReference>
<reference evidence="1" key="1">
    <citation type="submission" date="2014-09" db="EMBL/GenBank/DDBJ databases">
        <authorList>
            <person name="Magalhaes I.L.F."/>
            <person name="Oliveira U."/>
            <person name="Santos F.R."/>
            <person name="Vidigal T.H.D.A."/>
            <person name="Brescovit A.D."/>
            <person name="Santos A.J."/>
        </authorList>
    </citation>
    <scope>NUCLEOTIDE SEQUENCE</scope>
    <source>
        <tissue evidence="1">Shoot tissue taken approximately 20 cm above the soil surface</tissue>
    </source>
</reference>
<sequence length="41" mass="4410">MAAFGALNPTSPPWFPESDTTFSPLRYICSVGSGSMLLFVN</sequence>
<proteinExistence type="predicted"/>
<organism evidence="1">
    <name type="scientific">Arundo donax</name>
    <name type="common">Giant reed</name>
    <name type="synonym">Donax arundinaceus</name>
    <dbReference type="NCBI Taxonomy" id="35708"/>
    <lineage>
        <taxon>Eukaryota</taxon>
        <taxon>Viridiplantae</taxon>
        <taxon>Streptophyta</taxon>
        <taxon>Embryophyta</taxon>
        <taxon>Tracheophyta</taxon>
        <taxon>Spermatophyta</taxon>
        <taxon>Magnoliopsida</taxon>
        <taxon>Liliopsida</taxon>
        <taxon>Poales</taxon>
        <taxon>Poaceae</taxon>
        <taxon>PACMAD clade</taxon>
        <taxon>Arundinoideae</taxon>
        <taxon>Arundineae</taxon>
        <taxon>Arundo</taxon>
    </lineage>
</organism>
<evidence type="ECO:0000313" key="1">
    <source>
        <dbReference type="EMBL" id="JAD47595.1"/>
    </source>
</evidence>
<accession>A0A0A9AFC1</accession>
<dbReference type="AlphaFoldDB" id="A0A0A9AFC1"/>
<protein>
    <submittedName>
        <fullName evidence="1">Uncharacterized protein</fullName>
    </submittedName>
</protein>